<feature type="compositionally biased region" description="Pro residues" evidence="1">
    <location>
        <begin position="206"/>
        <end position="229"/>
    </location>
</feature>
<gene>
    <name evidence="2" type="ORF">BN1051_00707</name>
</gene>
<dbReference type="PATRIC" id="fig|1461584.3.peg.697"/>
<dbReference type="Gene3D" id="1.20.120.20">
    <property type="entry name" value="Apolipoprotein"/>
    <property type="match status" value="1"/>
</dbReference>
<feature type="region of interest" description="Disordered" evidence="1">
    <location>
        <begin position="1"/>
        <end position="79"/>
    </location>
</feature>
<evidence type="ECO:0000256" key="1">
    <source>
        <dbReference type="SAM" id="MobiDB-lite"/>
    </source>
</evidence>
<name>A0A078MM93_9MICC</name>
<feature type="compositionally biased region" description="Low complexity" evidence="1">
    <location>
        <begin position="34"/>
        <end position="53"/>
    </location>
</feature>
<proteinExistence type="predicted"/>
<dbReference type="AlphaFoldDB" id="A0A078MM93"/>
<accession>A0A078MM93</accession>
<dbReference type="EMBL" id="LN483070">
    <property type="protein sequence ID" value="CEA07394.1"/>
    <property type="molecule type" value="Genomic_DNA"/>
</dbReference>
<evidence type="ECO:0000313" key="2">
    <source>
        <dbReference type="EMBL" id="CEA07394.1"/>
    </source>
</evidence>
<sequence length="288" mass="28530">MTENANPGQGSHAAAPLPADTTGGAEGQSRTEAVKQQADAAKAQAGDVAQHAADSAQQVASTAKEQVTEVASEVKTNARDLYDQARSDLTEQAGAQQQKVAEGLRSVADELQSMARSSEQPGLASDLVRQVADRTSSAASWLDGRDPGSLVSEVKDFARRRPGAFLALAAGAGLLAGRLTKSLSAGAPESGTAPASAPTASIPAAPAVPPAAAPPTPPGPAVPPVPPAPAAGAGPAGTAPVPPAPVPPAAGTHGFPEQPSPQHRVPEDLLPPAQPGGPVDPFAGGRHS</sequence>
<feature type="compositionally biased region" description="Low complexity" evidence="1">
    <location>
        <begin position="184"/>
        <end position="205"/>
    </location>
</feature>
<organism evidence="2">
    <name type="scientific">Arthrobacter saudimassiliensis</name>
    <dbReference type="NCBI Taxonomy" id="1461584"/>
    <lineage>
        <taxon>Bacteria</taxon>
        <taxon>Bacillati</taxon>
        <taxon>Actinomycetota</taxon>
        <taxon>Actinomycetes</taxon>
        <taxon>Micrococcales</taxon>
        <taxon>Micrococcaceae</taxon>
        <taxon>Arthrobacter</taxon>
    </lineage>
</organism>
<feature type="compositionally biased region" description="Low complexity" evidence="1">
    <location>
        <begin position="230"/>
        <end position="239"/>
    </location>
</feature>
<protein>
    <submittedName>
        <fullName evidence="2">Uncharacterized protein</fullName>
    </submittedName>
</protein>
<feature type="region of interest" description="Disordered" evidence="1">
    <location>
        <begin position="184"/>
        <end position="288"/>
    </location>
</feature>
<reference evidence="2" key="1">
    <citation type="submission" date="2014-07" db="EMBL/GenBank/DDBJ databases">
        <authorList>
            <person name="Urmite Genomes Urmite Genomes"/>
        </authorList>
    </citation>
    <scope>NUCLEOTIDE SEQUENCE</scope>
    <source>
        <strain evidence="2">11W110_air</strain>
    </source>
</reference>
<feature type="compositionally biased region" description="Polar residues" evidence="1">
    <location>
        <begin position="55"/>
        <end position="65"/>
    </location>
</feature>